<dbReference type="Pfam" id="PF00571">
    <property type="entry name" value="CBS"/>
    <property type="match status" value="2"/>
</dbReference>
<dbReference type="SUPFAM" id="SSF54631">
    <property type="entry name" value="CBS-domain pair"/>
    <property type="match status" value="1"/>
</dbReference>
<evidence type="ECO:0000256" key="7">
    <source>
        <dbReference type="ARBA" id="ARBA00023136"/>
    </source>
</evidence>
<comment type="function">
    <text evidence="9">Acts as a magnesium transporter.</text>
</comment>
<dbReference type="SUPFAM" id="SSF158791">
    <property type="entry name" value="MgtE N-terminal domain-like"/>
    <property type="match status" value="1"/>
</dbReference>
<dbReference type="Pfam" id="PF03448">
    <property type="entry name" value="MgtE_N"/>
    <property type="match status" value="1"/>
</dbReference>
<accession>A0A1H8SUU0</accession>
<keyword evidence="3 9" id="KW-0813">Transport</keyword>
<dbReference type="GO" id="GO:0046872">
    <property type="term" value="F:metal ion binding"/>
    <property type="evidence" value="ECO:0007669"/>
    <property type="project" value="UniProtKB-KW"/>
</dbReference>
<dbReference type="RefSeq" id="WP_091642434.1">
    <property type="nucleotide sequence ID" value="NZ_FOEG01000003.1"/>
</dbReference>
<feature type="transmembrane region" description="Helical" evidence="9">
    <location>
        <begin position="422"/>
        <end position="447"/>
    </location>
</feature>
<evidence type="ECO:0000256" key="8">
    <source>
        <dbReference type="PROSITE-ProRule" id="PRU00703"/>
    </source>
</evidence>
<keyword evidence="5 9" id="KW-0460">Magnesium</keyword>
<dbReference type="PROSITE" id="PS51371">
    <property type="entry name" value="CBS"/>
    <property type="match status" value="1"/>
</dbReference>
<dbReference type="Proteomes" id="UP000199657">
    <property type="component" value="Unassembled WGS sequence"/>
</dbReference>
<dbReference type="GO" id="GO:0005886">
    <property type="term" value="C:plasma membrane"/>
    <property type="evidence" value="ECO:0007669"/>
    <property type="project" value="UniProtKB-SubCell"/>
</dbReference>
<dbReference type="PANTHER" id="PTHR43773:SF1">
    <property type="entry name" value="MAGNESIUM TRANSPORTER MGTE"/>
    <property type="match status" value="1"/>
</dbReference>
<dbReference type="InterPro" id="IPR006668">
    <property type="entry name" value="Mg_transptr_MgtE_intracell_dom"/>
</dbReference>
<dbReference type="STRING" id="406100.SAMN04488052_103188"/>
<evidence type="ECO:0000313" key="12">
    <source>
        <dbReference type="Proteomes" id="UP000199657"/>
    </source>
</evidence>
<evidence type="ECO:0000256" key="5">
    <source>
        <dbReference type="ARBA" id="ARBA00022842"/>
    </source>
</evidence>
<evidence type="ECO:0000256" key="4">
    <source>
        <dbReference type="ARBA" id="ARBA00022692"/>
    </source>
</evidence>
<reference evidence="11 12" key="1">
    <citation type="submission" date="2016-10" db="EMBL/GenBank/DDBJ databases">
        <authorList>
            <person name="de Groot N.N."/>
        </authorList>
    </citation>
    <scope>NUCLEOTIDE SEQUENCE [LARGE SCALE GENOMIC DNA]</scope>
    <source>
        <strain evidence="11 12">CGMCC 1.6291</strain>
    </source>
</reference>
<keyword evidence="9" id="KW-1003">Cell membrane</keyword>
<comment type="subunit">
    <text evidence="9">Homodimer.</text>
</comment>
<keyword evidence="7 9" id="KW-0472">Membrane</keyword>
<proteinExistence type="inferred from homology"/>
<keyword evidence="6 9" id="KW-1133">Transmembrane helix</keyword>
<feature type="transmembrane region" description="Helical" evidence="9">
    <location>
        <begin position="358"/>
        <end position="378"/>
    </location>
</feature>
<evidence type="ECO:0000256" key="6">
    <source>
        <dbReference type="ARBA" id="ARBA00022989"/>
    </source>
</evidence>
<dbReference type="Gene3D" id="3.10.580.10">
    <property type="entry name" value="CBS-domain"/>
    <property type="match status" value="1"/>
</dbReference>
<evidence type="ECO:0000313" key="11">
    <source>
        <dbReference type="EMBL" id="SEO81953.1"/>
    </source>
</evidence>
<dbReference type="PANTHER" id="PTHR43773">
    <property type="entry name" value="MAGNESIUM TRANSPORTER MGTE"/>
    <property type="match status" value="1"/>
</dbReference>
<dbReference type="InterPro" id="IPR000644">
    <property type="entry name" value="CBS_dom"/>
</dbReference>
<dbReference type="GO" id="GO:0015095">
    <property type="term" value="F:magnesium ion transmembrane transporter activity"/>
    <property type="evidence" value="ECO:0007669"/>
    <property type="project" value="UniProtKB-UniRule"/>
</dbReference>
<keyword evidence="9" id="KW-0479">Metal-binding</keyword>
<dbReference type="CDD" id="cd04606">
    <property type="entry name" value="CBS_pair_Mg_transporter"/>
    <property type="match status" value="1"/>
</dbReference>
<protein>
    <recommendedName>
        <fullName evidence="9">Magnesium transporter MgtE</fullName>
    </recommendedName>
</protein>
<dbReference type="OrthoDB" id="9790355at2"/>
<dbReference type="Gene3D" id="1.25.60.10">
    <property type="entry name" value="MgtE N-terminal domain-like"/>
    <property type="match status" value="1"/>
</dbReference>
<feature type="domain" description="CBS" evidence="10">
    <location>
        <begin position="200"/>
        <end position="256"/>
    </location>
</feature>
<sequence length="449" mass="49592">MDKTEVIQELVSLYQSEHWDALDGHLEEMAVQDIAEAVSELEPDDAKVLLLRLPRDRQPPVFAYMAPSLQDTLLKEMEPSDGRFILYHQLPDDRTAILERQKPEELESLLRLLSPENVKEALRLLGYPEESAGRIMTPKFVTVRVGWTVEQALNHVRDRSEAGETLNVVFVTDVRGALLGQVRLRDFVLGRPDRRIEEVMKDDPVKVLVSEDREEAARLMKHYDLEVLPVVDHTGVMLGIVTVDDVIDVVEEEATEDFHKMASVGALNLSLKEARPSLLYRKRVGWLVLLVFANVFGGTAIAYFEETIEAVVALVFFLPLIVDSGGNAGSQSATMMVRALATGDVRMKDWLRLWGKELGVAIALGVTMGLAVSVLGVWRGGTELAMIVSLAMVGVVVMGSMIGMLLPFVLARFNLDPATASAPLITSIADVFGILIYFSIATAFLTIPG</sequence>
<feature type="transmembrane region" description="Helical" evidence="9">
    <location>
        <begin position="384"/>
        <end position="410"/>
    </location>
</feature>
<keyword evidence="4 9" id="KW-0812">Transmembrane</keyword>
<dbReference type="Pfam" id="PF01769">
    <property type="entry name" value="MgtE"/>
    <property type="match status" value="1"/>
</dbReference>
<keyword evidence="12" id="KW-1185">Reference proteome</keyword>
<feature type="transmembrane region" description="Helical" evidence="9">
    <location>
        <begin position="284"/>
        <end position="304"/>
    </location>
</feature>
<dbReference type="NCBIfam" id="TIGR00400">
    <property type="entry name" value="mgtE"/>
    <property type="match status" value="1"/>
</dbReference>
<keyword evidence="8" id="KW-0129">CBS domain</keyword>
<dbReference type="SUPFAM" id="SSF161093">
    <property type="entry name" value="MgtE membrane domain-like"/>
    <property type="match status" value="1"/>
</dbReference>
<evidence type="ECO:0000259" key="10">
    <source>
        <dbReference type="PROSITE" id="PS51371"/>
    </source>
</evidence>
<dbReference type="EMBL" id="FOEG01000003">
    <property type="protein sequence ID" value="SEO81953.1"/>
    <property type="molecule type" value="Genomic_DNA"/>
</dbReference>
<name>A0A1H8SUU0_9GAMM</name>
<gene>
    <name evidence="11" type="ORF">SAMN04488052_103188</name>
</gene>
<dbReference type="Gene3D" id="1.10.357.20">
    <property type="entry name" value="SLC41 divalent cation transporters, integral membrane domain"/>
    <property type="match status" value="1"/>
</dbReference>
<evidence type="ECO:0000256" key="2">
    <source>
        <dbReference type="ARBA" id="ARBA00009749"/>
    </source>
</evidence>
<feature type="transmembrane region" description="Helical" evidence="9">
    <location>
        <begin position="310"/>
        <end position="328"/>
    </location>
</feature>
<dbReference type="SMART" id="SM00116">
    <property type="entry name" value="CBS"/>
    <property type="match status" value="1"/>
</dbReference>
<dbReference type="InterPro" id="IPR006669">
    <property type="entry name" value="MgtE_transporter"/>
</dbReference>
<organism evidence="11 12">
    <name type="scientific">Aquisalimonas asiatica</name>
    <dbReference type="NCBI Taxonomy" id="406100"/>
    <lineage>
        <taxon>Bacteria</taxon>
        <taxon>Pseudomonadati</taxon>
        <taxon>Pseudomonadota</taxon>
        <taxon>Gammaproteobacteria</taxon>
        <taxon>Chromatiales</taxon>
        <taxon>Ectothiorhodospiraceae</taxon>
        <taxon>Aquisalimonas</taxon>
    </lineage>
</organism>
<evidence type="ECO:0000256" key="1">
    <source>
        <dbReference type="ARBA" id="ARBA00004141"/>
    </source>
</evidence>
<comment type="similarity">
    <text evidence="2 9">Belongs to the SLC41A transporter family.</text>
</comment>
<dbReference type="InterPro" id="IPR038076">
    <property type="entry name" value="MgtE_N_sf"/>
</dbReference>
<dbReference type="InterPro" id="IPR006667">
    <property type="entry name" value="SLC41_membr_dom"/>
</dbReference>
<dbReference type="InterPro" id="IPR046342">
    <property type="entry name" value="CBS_dom_sf"/>
</dbReference>
<dbReference type="SMART" id="SM00924">
    <property type="entry name" value="MgtE_N"/>
    <property type="match status" value="1"/>
</dbReference>
<evidence type="ECO:0000256" key="3">
    <source>
        <dbReference type="ARBA" id="ARBA00022448"/>
    </source>
</evidence>
<evidence type="ECO:0000256" key="9">
    <source>
        <dbReference type="RuleBase" id="RU362011"/>
    </source>
</evidence>
<dbReference type="AlphaFoldDB" id="A0A1H8SUU0"/>
<dbReference type="InterPro" id="IPR036739">
    <property type="entry name" value="SLC41_membr_dom_sf"/>
</dbReference>
<comment type="subcellular location">
    <subcellularLocation>
        <location evidence="9">Cell membrane</location>
        <topology evidence="9">Multi-pass membrane protein</topology>
    </subcellularLocation>
    <subcellularLocation>
        <location evidence="1">Membrane</location>
        <topology evidence="1">Multi-pass membrane protein</topology>
    </subcellularLocation>
</comment>